<keyword evidence="16" id="KW-1185">Reference proteome</keyword>
<keyword evidence="10 11" id="KW-0012">Acyltransferase</keyword>
<comment type="function">
    <text evidence="11">Involved in the type II fatty acid elongation cycle. Catalyzes the elongation of a wide range of acyl-ACP by the addition of two carbons from malonyl-ACP to an acyl acceptor. Can efficiently catalyze the conversion of palmitoleoyl-ACP (cis-hexadec-9-enoyl-ACP) to cis-vaccenoyl-ACP (cis-octadec-11-enoyl-ACP), an essential step in the thermal regulation of fatty acid composition.</text>
</comment>
<dbReference type="NCBIfam" id="NF005589">
    <property type="entry name" value="PRK07314.1"/>
    <property type="match status" value="1"/>
</dbReference>
<dbReference type="InterPro" id="IPR000794">
    <property type="entry name" value="Beta-ketoacyl_synthase"/>
</dbReference>
<dbReference type="PANTHER" id="PTHR11712">
    <property type="entry name" value="POLYKETIDE SYNTHASE-RELATED"/>
    <property type="match status" value="1"/>
</dbReference>
<evidence type="ECO:0000256" key="13">
    <source>
        <dbReference type="RuleBase" id="RU003694"/>
    </source>
</evidence>
<reference evidence="15 16" key="1">
    <citation type="submission" date="2017-03" db="EMBL/GenBank/DDBJ databases">
        <title>Draft Genome sequence of Marispirochaeta sp. strain JC444.</title>
        <authorList>
            <person name="Shivani Y."/>
            <person name="Subhash Y."/>
            <person name="Sasikala C."/>
            <person name="Ramana C."/>
        </authorList>
    </citation>
    <scope>NUCLEOTIDE SEQUENCE [LARGE SCALE GENOMIC DNA]</scope>
    <source>
        <strain evidence="15 16">JC444</strain>
    </source>
</reference>
<dbReference type="PANTHER" id="PTHR11712:SF336">
    <property type="entry name" value="3-OXOACYL-[ACYL-CARRIER-PROTEIN] SYNTHASE, MITOCHONDRIAL"/>
    <property type="match status" value="1"/>
</dbReference>
<evidence type="ECO:0000256" key="11">
    <source>
        <dbReference type="PIRNR" id="PIRNR000447"/>
    </source>
</evidence>
<name>A0A1Y1S0D6_9SPIO</name>
<dbReference type="FunFam" id="3.40.47.10:FF:000009">
    <property type="entry name" value="3-oxoacyl-[acyl-carrier-protein] synthase 2"/>
    <property type="match status" value="1"/>
</dbReference>
<evidence type="ECO:0000256" key="4">
    <source>
        <dbReference type="ARBA" id="ARBA00014657"/>
    </source>
</evidence>
<evidence type="ECO:0000256" key="1">
    <source>
        <dbReference type="ARBA" id="ARBA00005194"/>
    </source>
</evidence>
<evidence type="ECO:0000313" key="16">
    <source>
        <dbReference type="Proteomes" id="UP000192343"/>
    </source>
</evidence>
<evidence type="ECO:0000313" key="15">
    <source>
        <dbReference type="EMBL" id="ORC36644.1"/>
    </source>
</evidence>
<evidence type="ECO:0000256" key="12">
    <source>
        <dbReference type="PIRSR" id="PIRSR000447-1"/>
    </source>
</evidence>
<dbReference type="PIRSF" id="PIRSF000447">
    <property type="entry name" value="KAS_II"/>
    <property type="match status" value="1"/>
</dbReference>
<dbReference type="Pfam" id="PF02801">
    <property type="entry name" value="Ketoacyl-synt_C"/>
    <property type="match status" value="1"/>
</dbReference>
<sequence>MERRRVVVTGMGTVNALAHDIENTWQAIKAGKSGIAPISLFDTTDFACTVAGEVKNFDPSLWMDKKEARKLARFSQFAMAAAAQALEDSGLDKGCGDPERVGVILGNGIGGYEVTEEGVRNLAERGPKGVAPMTIPKLISNEGPANVAIKYGFYGPCYCVVTACASATDAIGAALNSIRIGQSDVVVTGGMEAAITPFGIAGFLRLTALSTKYNDTPTAASRPFDRDRDGFVMGEGAGILVLEELEHALKRGAPIYAEVAGYGISCDAFHLTSPDATGEGPARSMRLALQDAGMEPSQIDYLNAHGTSTPTNDPLETMAIKKAFGDHAYKMPISSTKSMTAHMIGGAGGMEAILSILAMKNGFIPPTINLENPDEACDLDYVPNTGRKAELKAVMSDNLGFGGHNGTVIFRKYEE</sequence>
<evidence type="ECO:0000256" key="5">
    <source>
        <dbReference type="ARBA" id="ARBA00022516"/>
    </source>
</evidence>
<dbReference type="EC" id="2.3.1.179" evidence="3 11"/>
<evidence type="ECO:0000256" key="9">
    <source>
        <dbReference type="ARBA" id="ARBA00023160"/>
    </source>
</evidence>
<keyword evidence="7" id="KW-0276">Fatty acid metabolism</keyword>
<dbReference type="InterPro" id="IPR014031">
    <property type="entry name" value="Ketoacyl_synth_C"/>
</dbReference>
<evidence type="ECO:0000256" key="8">
    <source>
        <dbReference type="ARBA" id="ARBA00023098"/>
    </source>
</evidence>
<evidence type="ECO:0000256" key="6">
    <source>
        <dbReference type="ARBA" id="ARBA00022679"/>
    </source>
</evidence>
<dbReference type="PROSITE" id="PS52004">
    <property type="entry name" value="KS3_2"/>
    <property type="match status" value="1"/>
</dbReference>
<dbReference type="PROSITE" id="PS00606">
    <property type="entry name" value="KS3_1"/>
    <property type="match status" value="1"/>
</dbReference>
<comment type="caution">
    <text evidence="15">The sequence shown here is derived from an EMBL/GenBank/DDBJ whole genome shotgun (WGS) entry which is preliminary data.</text>
</comment>
<dbReference type="RefSeq" id="WP_083049227.1">
    <property type="nucleotide sequence ID" value="NZ_CAXXQO010000004.1"/>
</dbReference>
<evidence type="ECO:0000256" key="3">
    <source>
        <dbReference type="ARBA" id="ARBA00012356"/>
    </source>
</evidence>
<dbReference type="STRING" id="1963862.B4O97_06150"/>
<organism evidence="15 16">
    <name type="scientific">Marispirochaeta aestuarii</name>
    <dbReference type="NCBI Taxonomy" id="1963862"/>
    <lineage>
        <taxon>Bacteria</taxon>
        <taxon>Pseudomonadati</taxon>
        <taxon>Spirochaetota</taxon>
        <taxon>Spirochaetia</taxon>
        <taxon>Spirochaetales</taxon>
        <taxon>Spirochaetaceae</taxon>
        <taxon>Marispirochaeta</taxon>
    </lineage>
</organism>
<dbReference type="SMART" id="SM00825">
    <property type="entry name" value="PKS_KS"/>
    <property type="match status" value="1"/>
</dbReference>
<comment type="catalytic activity">
    <reaction evidence="11">
        <text>a fatty acyl-[ACP] + malonyl-[ACP] + H(+) = a 3-oxoacyl-[ACP] + holo-[ACP] + CO2</text>
        <dbReference type="Rhea" id="RHEA:22836"/>
        <dbReference type="Rhea" id="RHEA-COMP:9623"/>
        <dbReference type="Rhea" id="RHEA-COMP:9685"/>
        <dbReference type="Rhea" id="RHEA-COMP:9916"/>
        <dbReference type="Rhea" id="RHEA-COMP:14125"/>
        <dbReference type="ChEBI" id="CHEBI:15378"/>
        <dbReference type="ChEBI" id="CHEBI:16526"/>
        <dbReference type="ChEBI" id="CHEBI:64479"/>
        <dbReference type="ChEBI" id="CHEBI:78449"/>
        <dbReference type="ChEBI" id="CHEBI:78776"/>
        <dbReference type="ChEBI" id="CHEBI:138651"/>
    </reaction>
</comment>
<evidence type="ECO:0000256" key="7">
    <source>
        <dbReference type="ARBA" id="ARBA00022832"/>
    </source>
</evidence>
<dbReference type="GO" id="GO:0005829">
    <property type="term" value="C:cytosol"/>
    <property type="evidence" value="ECO:0007669"/>
    <property type="project" value="TreeGrafter"/>
</dbReference>
<dbReference type="GO" id="GO:0004315">
    <property type="term" value="F:3-oxoacyl-[acyl-carrier-protein] synthase activity"/>
    <property type="evidence" value="ECO:0007669"/>
    <property type="project" value="UniProtKB-UniRule"/>
</dbReference>
<dbReference type="OrthoDB" id="9808669at2"/>
<dbReference type="SUPFAM" id="SSF53901">
    <property type="entry name" value="Thiolase-like"/>
    <property type="match status" value="2"/>
</dbReference>
<dbReference type="InterPro" id="IPR018201">
    <property type="entry name" value="Ketoacyl_synth_AS"/>
</dbReference>
<dbReference type="UniPathway" id="UPA00094"/>
<dbReference type="Pfam" id="PF00109">
    <property type="entry name" value="ketoacyl-synt"/>
    <property type="match status" value="1"/>
</dbReference>
<evidence type="ECO:0000259" key="14">
    <source>
        <dbReference type="PROSITE" id="PS52004"/>
    </source>
</evidence>
<keyword evidence="6 11" id="KW-0808">Transferase</keyword>
<keyword evidence="8" id="KW-0443">Lipid metabolism</keyword>
<feature type="domain" description="Ketosynthase family 3 (KS3)" evidence="14">
    <location>
        <begin position="3"/>
        <end position="412"/>
    </location>
</feature>
<dbReference type="Proteomes" id="UP000192343">
    <property type="component" value="Unassembled WGS sequence"/>
</dbReference>
<dbReference type="InterPro" id="IPR020841">
    <property type="entry name" value="PKS_Beta-ketoAc_synthase_dom"/>
</dbReference>
<dbReference type="InterPro" id="IPR014030">
    <property type="entry name" value="Ketoacyl_synth_N"/>
</dbReference>
<dbReference type="InterPro" id="IPR016039">
    <property type="entry name" value="Thiolase-like"/>
</dbReference>
<dbReference type="EMBL" id="MWQY01000005">
    <property type="protein sequence ID" value="ORC36644.1"/>
    <property type="molecule type" value="Genomic_DNA"/>
</dbReference>
<dbReference type="CDD" id="cd00834">
    <property type="entry name" value="KAS_I_II"/>
    <property type="match status" value="1"/>
</dbReference>
<protein>
    <recommendedName>
        <fullName evidence="4 11">3-oxoacyl-[acyl-carrier-protein] synthase 2</fullName>
        <ecNumber evidence="3 11">2.3.1.179</ecNumber>
    </recommendedName>
</protein>
<gene>
    <name evidence="15" type="ORF">B4O97_06150</name>
</gene>
<proteinExistence type="inferred from homology"/>
<dbReference type="GO" id="GO:0006633">
    <property type="term" value="P:fatty acid biosynthetic process"/>
    <property type="evidence" value="ECO:0007669"/>
    <property type="project" value="UniProtKB-UniRule"/>
</dbReference>
<accession>A0A1Y1S0D6</accession>
<dbReference type="AlphaFoldDB" id="A0A1Y1S0D6"/>
<dbReference type="InterPro" id="IPR017568">
    <property type="entry name" value="3-oxoacyl-ACP_synth-2"/>
</dbReference>
<keyword evidence="5 11" id="KW-0444">Lipid biosynthesis</keyword>
<comment type="pathway">
    <text evidence="1 11">Lipid metabolism; fatty acid biosynthesis.</text>
</comment>
<dbReference type="Gene3D" id="3.40.47.10">
    <property type="match status" value="1"/>
</dbReference>
<dbReference type="NCBIfam" id="TIGR03150">
    <property type="entry name" value="fabF"/>
    <property type="match status" value="1"/>
</dbReference>
<comment type="catalytic activity">
    <reaction evidence="11">
        <text>(9Z)-hexadecenoyl-[ACP] + malonyl-[ACP] + H(+) = 3-oxo-(11Z)-octadecenoyl-[ACP] + holo-[ACP] + CO2</text>
        <dbReference type="Rhea" id="RHEA:55040"/>
        <dbReference type="Rhea" id="RHEA-COMP:9623"/>
        <dbReference type="Rhea" id="RHEA-COMP:9685"/>
        <dbReference type="Rhea" id="RHEA-COMP:10800"/>
        <dbReference type="Rhea" id="RHEA-COMP:14074"/>
        <dbReference type="ChEBI" id="CHEBI:15378"/>
        <dbReference type="ChEBI" id="CHEBI:16526"/>
        <dbReference type="ChEBI" id="CHEBI:64479"/>
        <dbReference type="ChEBI" id="CHEBI:78449"/>
        <dbReference type="ChEBI" id="CHEBI:83989"/>
        <dbReference type="ChEBI" id="CHEBI:138538"/>
        <dbReference type="EC" id="2.3.1.179"/>
    </reaction>
</comment>
<evidence type="ECO:0000256" key="10">
    <source>
        <dbReference type="ARBA" id="ARBA00023315"/>
    </source>
</evidence>
<feature type="active site" description="For beta-ketoacyl synthase activity" evidence="12">
    <location>
        <position position="164"/>
    </location>
</feature>
<evidence type="ECO:0000256" key="2">
    <source>
        <dbReference type="ARBA" id="ARBA00008467"/>
    </source>
</evidence>
<keyword evidence="9 11" id="KW-0275">Fatty acid biosynthesis</keyword>
<comment type="similarity">
    <text evidence="2 11 13">Belongs to the thiolase-like superfamily. Beta-ketoacyl-ACP synthases family.</text>
</comment>